<evidence type="ECO:0000256" key="2">
    <source>
        <dbReference type="ARBA" id="ARBA00022448"/>
    </source>
</evidence>
<evidence type="ECO:0000256" key="5">
    <source>
        <dbReference type="ARBA" id="ARBA00022989"/>
    </source>
</evidence>
<keyword evidence="5 8" id="KW-1133">Transmembrane helix</keyword>
<feature type="transmembrane region" description="Helical" evidence="8">
    <location>
        <begin position="100"/>
        <end position="118"/>
    </location>
</feature>
<protein>
    <submittedName>
        <fullName evidence="9">Uncharacterized protein</fullName>
    </submittedName>
</protein>
<keyword evidence="10" id="KW-1185">Reference proteome</keyword>
<dbReference type="EMBL" id="BRXW01000280">
    <property type="protein sequence ID" value="GMI17172.1"/>
    <property type="molecule type" value="Genomic_DNA"/>
</dbReference>
<keyword evidence="7 8" id="KW-0472">Membrane</keyword>
<evidence type="ECO:0000256" key="6">
    <source>
        <dbReference type="ARBA" id="ARBA00023065"/>
    </source>
</evidence>
<keyword evidence="4 8" id="KW-0812">Transmembrane</keyword>
<dbReference type="InterPro" id="IPR044669">
    <property type="entry name" value="YneE/VCCN1/2-like"/>
</dbReference>
<evidence type="ECO:0000256" key="8">
    <source>
        <dbReference type="SAM" id="Phobius"/>
    </source>
</evidence>
<dbReference type="Proteomes" id="UP001165122">
    <property type="component" value="Unassembled WGS sequence"/>
</dbReference>
<keyword evidence="6" id="KW-0406">Ion transport</keyword>
<keyword evidence="3" id="KW-1003">Cell membrane</keyword>
<evidence type="ECO:0000256" key="7">
    <source>
        <dbReference type="ARBA" id="ARBA00023136"/>
    </source>
</evidence>
<dbReference type="PANTHER" id="PTHR33281:SF19">
    <property type="entry name" value="VOLTAGE-DEPENDENT ANION CHANNEL-FORMING PROTEIN YNEE"/>
    <property type="match status" value="1"/>
</dbReference>
<evidence type="ECO:0000256" key="1">
    <source>
        <dbReference type="ARBA" id="ARBA00004651"/>
    </source>
</evidence>
<sequence>MEFVARNPEEPPPPTPTHPLLQGWVEHAELRKISLRKPSTKAFCGHAKSTSGFVRTLFVDFKSRAFTNVLPIFFFLIAYTTTVAVLYKESIIIYQSQLDFQLYAVTTTLSFLLVFRLSRAAVRWWDSRSYWGVIIAKSRDLASRVIALPKSNPDTVIALLKEIYLFAIAVRAFLRSSPLTYDDLKGVVDPSRVNELNQSKHIFLSVVISLRKLLHKVHAEAAAQANTGTADALLLERHLQIVDKLNGVAGGMERIKNSPLPLVYTTHLRTFLVIYFLWLPWTLLQEFGYYTILVCGVSSFVFLGVEGAASDVDCGPFLPTHPNHVDVDALCIAIQRDMTLCMEEFISIQNQRVVTRTSNQNQTII</sequence>
<gene>
    <name evidence="9" type="ORF">TrLO_g2811</name>
</gene>
<dbReference type="AlphaFoldDB" id="A0A9W7FRT4"/>
<proteinExistence type="predicted"/>
<evidence type="ECO:0000313" key="10">
    <source>
        <dbReference type="Proteomes" id="UP001165122"/>
    </source>
</evidence>
<keyword evidence="2" id="KW-0813">Transport</keyword>
<name>A0A9W7FRT4_9STRA</name>
<dbReference type="Pfam" id="PF25539">
    <property type="entry name" value="Bestrophin_2"/>
    <property type="match status" value="1"/>
</dbReference>
<dbReference type="GO" id="GO:0005886">
    <property type="term" value="C:plasma membrane"/>
    <property type="evidence" value="ECO:0007669"/>
    <property type="project" value="UniProtKB-SubCell"/>
</dbReference>
<feature type="transmembrane region" description="Helical" evidence="8">
    <location>
        <begin position="65"/>
        <end position="88"/>
    </location>
</feature>
<feature type="transmembrane region" description="Helical" evidence="8">
    <location>
        <begin position="262"/>
        <end position="281"/>
    </location>
</feature>
<reference evidence="10" key="1">
    <citation type="journal article" date="2023" name="Commun. Biol.">
        <title>Genome analysis of Parmales, the sister group of diatoms, reveals the evolutionary specialization of diatoms from phago-mixotrophs to photoautotrophs.</title>
        <authorList>
            <person name="Ban H."/>
            <person name="Sato S."/>
            <person name="Yoshikawa S."/>
            <person name="Yamada K."/>
            <person name="Nakamura Y."/>
            <person name="Ichinomiya M."/>
            <person name="Sato N."/>
            <person name="Blanc-Mathieu R."/>
            <person name="Endo H."/>
            <person name="Kuwata A."/>
            <person name="Ogata H."/>
        </authorList>
    </citation>
    <scope>NUCLEOTIDE SEQUENCE [LARGE SCALE GENOMIC DNA]</scope>
    <source>
        <strain evidence="10">NIES 3700</strain>
    </source>
</reference>
<dbReference type="OrthoDB" id="1368at2759"/>
<organism evidence="9 10">
    <name type="scientific">Triparma laevis f. longispina</name>
    <dbReference type="NCBI Taxonomy" id="1714387"/>
    <lineage>
        <taxon>Eukaryota</taxon>
        <taxon>Sar</taxon>
        <taxon>Stramenopiles</taxon>
        <taxon>Ochrophyta</taxon>
        <taxon>Bolidophyceae</taxon>
        <taxon>Parmales</taxon>
        <taxon>Triparmaceae</taxon>
        <taxon>Triparma</taxon>
    </lineage>
</organism>
<comment type="caution">
    <text evidence="9">The sequence shown here is derived from an EMBL/GenBank/DDBJ whole genome shotgun (WGS) entry which is preliminary data.</text>
</comment>
<dbReference type="PANTHER" id="PTHR33281">
    <property type="entry name" value="UPF0187 PROTEIN YNEE"/>
    <property type="match status" value="1"/>
</dbReference>
<comment type="subcellular location">
    <subcellularLocation>
        <location evidence="1">Cell membrane</location>
        <topology evidence="1">Multi-pass membrane protein</topology>
    </subcellularLocation>
</comment>
<feature type="transmembrane region" description="Helical" evidence="8">
    <location>
        <begin position="287"/>
        <end position="305"/>
    </location>
</feature>
<evidence type="ECO:0000313" key="9">
    <source>
        <dbReference type="EMBL" id="GMI17172.1"/>
    </source>
</evidence>
<evidence type="ECO:0000256" key="4">
    <source>
        <dbReference type="ARBA" id="ARBA00022692"/>
    </source>
</evidence>
<evidence type="ECO:0000256" key="3">
    <source>
        <dbReference type="ARBA" id="ARBA00022475"/>
    </source>
</evidence>
<dbReference type="GO" id="GO:0005254">
    <property type="term" value="F:chloride channel activity"/>
    <property type="evidence" value="ECO:0007669"/>
    <property type="project" value="InterPro"/>
</dbReference>
<accession>A0A9W7FRT4</accession>